<dbReference type="PROSITE" id="PS00639">
    <property type="entry name" value="THIOL_PROTEASE_HIS"/>
    <property type="match status" value="1"/>
</dbReference>
<evidence type="ECO:0000313" key="13">
    <source>
        <dbReference type="WBParaSite" id="HCON_00005540-00001"/>
    </source>
</evidence>
<dbReference type="CDD" id="cd02620">
    <property type="entry name" value="Peptidase_C1A_CathepsinB"/>
    <property type="match status" value="1"/>
</dbReference>
<evidence type="ECO:0000256" key="4">
    <source>
        <dbReference type="ARBA" id="ARBA00022801"/>
    </source>
</evidence>
<reference evidence="13" key="1">
    <citation type="submission" date="2020-12" db="UniProtKB">
        <authorList>
            <consortium name="WormBaseParasite"/>
        </authorList>
    </citation>
    <scope>IDENTIFICATION</scope>
    <source>
        <strain evidence="13">MHco3</strain>
    </source>
</reference>
<evidence type="ECO:0000256" key="9">
    <source>
        <dbReference type="ARBA" id="ARBA00057399"/>
    </source>
</evidence>
<evidence type="ECO:0000256" key="7">
    <source>
        <dbReference type="ARBA" id="ARBA00023157"/>
    </source>
</evidence>
<comment type="function">
    <text evidence="9">Expression of the protease correlates with blood-feeding and suggests a role for the protease in blood digestion.</text>
</comment>
<evidence type="ECO:0000256" key="10">
    <source>
        <dbReference type="SAM" id="SignalP"/>
    </source>
</evidence>
<keyword evidence="4" id="KW-0378">Hydrolase</keyword>
<dbReference type="FunFam" id="3.90.70.10:FF:000031">
    <property type="entry name" value="Cathepsin B"/>
    <property type="match status" value="1"/>
</dbReference>
<protein>
    <submittedName>
        <fullName evidence="13">Pept_C1 domain-containing protein</fullName>
    </submittedName>
</protein>
<keyword evidence="12" id="KW-1185">Reference proteome</keyword>
<dbReference type="AlphaFoldDB" id="A0A7I4XSL3"/>
<keyword evidence="8" id="KW-0325">Glycoprotein</keyword>
<evidence type="ECO:0000256" key="1">
    <source>
        <dbReference type="ARBA" id="ARBA00008455"/>
    </source>
</evidence>
<evidence type="ECO:0000256" key="6">
    <source>
        <dbReference type="ARBA" id="ARBA00023145"/>
    </source>
</evidence>
<dbReference type="PROSITE" id="PS00139">
    <property type="entry name" value="THIOL_PROTEASE_CYS"/>
    <property type="match status" value="1"/>
</dbReference>
<dbReference type="InterPro" id="IPR025661">
    <property type="entry name" value="Pept_asp_AS"/>
</dbReference>
<dbReference type="GO" id="GO:0006508">
    <property type="term" value="P:proteolysis"/>
    <property type="evidence" value="ECO:0007669"/>
    <property type="project" value="UniProtKB-KW"/>
</dbReference>
<dbReference type="InterPro" id="IPR013128">
    <property type="entry name" value="Peptidase_C1A"/>
</dbReference>
<keyword evidence="6" id="KW-0865">Zymogen</keyword>
<dbReference type="Pfam" id="PF00112">
    <property type="entry name" value="Peptidase_C1"/>
    <property type="match status" value="1"/>
</dbReference>
<evidence type="ECO:0000313" key="12">
    <source>
        <dbReference type="Proteomes" id="UP000025227"/>
    </source>
</evidence>
<dbReference type="SMART" id="SM00645">
    <property type="entry name" value="Pept_C1"/>
    <property type="match status" value="1"/>
</dbReference>
<dbReference type="Gene3D" id="3.90.70.10">
    <property type="entry name" value="Cysteine proteinases"/>
    <property type="match status" value="1"/>
</dbReference>
<name>A0A7I4XSL3_HAECO</name>
<keyword evidence="2" id="KW-0645">Protease</keyword>
<accession>A0A7I4XSL3</accession>
<dbReference type="OrthoDB" id="190265at2759"/>
<proteinExistence type="inferred from homology"/>
<keyword evidence="7" id="KW-1015">Disulfide bond</keyword>
<dbReference type="SUPFAM" id="SSF54001">
    <property type="entry name" value="Cysteine proteinases"/>
    <property type="match status" value="1"/>
</dbReference>
<sequence>MRCIVLALYLYLCHASGATAGEIPLEAQRLSGEALVEYLKKNQDLFEVNPDPTPGFELKIMDKKFASRNINPIEKEGNDTGEGIPESYDLRTIWPNCTSLFTIRDQANCGSCWAVSTAAAISDRICIATKGQKQVYISATDILSCCSDCGLGCLGGWTLDAWHFFVEDGVVSGGKYHSKDCCRPYPLHPCGHHGNDTYYGDCNGTAPTPPCKRTCQAGLRKQYRLDKRYGETAYELPISVKAIQREIINHGTVVVTFAVHEDFKHYKSGIYKNAAGKIKGHHAVRMIGWGTENGTDYWILANSWHDDWGEQGYFRMARGTNECDIEEGATAGLVDVDSL</sequence>
<evidence type="ECO:0000256" key="8">
    <source>
        <dbReference type="ARBA" id="ARBA00023180"/>
    </source>
</evidence>
<organism evidence="12 13">
    <name type="scientific">Haemonchus contortus</name>
    <name type="common">Barber pole worm</name>
    <dbReference type="NCBI Taxonomy" id="6289"/>
    <lineage>
        <taxon>Eukaryota</taxon>
        <taxon>Metazoa</taxon>
        <taxon>Ecdysozoa</taxon>
        <taxon>Nematoda</taxon>
        <taxon>Chromadorea</taxon>
        <taxon>Rhabditida</taxon>
        <taxon>Rhabditina</taxon>
        <taxon>Rhabditomorpha</taxon>
        <taxon>Strongyloidea</taxon>
        <taxon>Trichostrongylidae</taxon>
        <taxon>Haemonchus</taxon>
    </lineage>
</organism>
<feature type="signal peptide" evidence="10">
    <location>
        <begin position="1"/>
        <end position="20"/>
    </location>
</feature>
<evidence type="ECO:0000256" key="3">
    <source>
        <dbReference type="ARBA" id="ARBA00022729"/>
    </source>
</evidence>
<dbReference type="InterPro" id="IPR000668">
    <property type="entry name" value="Peptidase_C1A_C"/>
</dbReference>
<dbReference type="PRINTS" id="PR00705">
    <property type="entry name" value="PAPAIN"/>
</dbReference>
<keyword evidence="5" id="KW-0788">Thiol protease</keyword>
<comment type="similarity">
    <text evidence="1">Belongs to the peptidase C1 family.</text>
</comment>
<keyword evidence="3 10" id="KW-0732">Signal</keyword>
<evidence type="ECO:0000259" key="11">
    <source>
        <dbReference type="SMART" id="SM00645"/>
    </source>
</evidence>
<dbReference type="PROSITE" id="PS00640">
    <property type="entry name" value="THIOL_PROTEASE_ASN"/>
    <property type="match status" value="1"/>
</dbReference>
<dbReference type="PANTHER" id="PTHR12411">
    <property type="entry name" value="CYSTEINE PROTEASE FAMILY C1-RELATED"/>
    <property type="match status" value="1"/>
</dbReference>
<dbReference type="InterPro" id="IPR025660">
    <property type="entry name" value="Pept_his_AS"/>
</dbReference>
<dbReference type="WBParaSite" id="HCON_00005540-00001">
    <property type="protein sequence ID" value="HCON_00005540-00001"/>
    <property type="gene ID" value="HCON_00005540"/>
</dbReference>
<dbReference type="InterPro" id="IPR038765">
    <property type="entry name" value="Papain-like_cys_pep_sf"/>
</dbReference>
<dbReference type="Proteomes" id="UP000025227">
    <property type="component" value="Unplaced"/>
</dbReference>
<evidence type="ECO:0000256" key="5">
    <source>
        <dbReference type="ARBA" id="ARBA00022807"/>
    </source>
</evidence>
<dbReference type="InterPro" id="IPR000169">
    <property type="entry name" value="Pept_cys_AS"/>
</dbReference>
<dbReference type="GO" id="GO:0008234">
    <property type="term" value="F:cysteine-type peptidase activity"/>
    <property type="evidence" value="ECO:0007669"/>
    <property type="project" value="UniProtKB-KW"/>
</dbReference>
<feature type="domain" description="Peptidase C1A papain C-terminal" evidence="11">
    <location>
        <begin position="84"/>
        <end position="333"/>
    </location>
</feature>
<feature type="chain" id="PRO_5029725279" evidence="10">
    <location>
        <begin position="21"/>
        <end position="339"/>
    </location>
</feature>
<evidence type="ECO:0000256" key="2">
    <source>
        <dbReference type="ARBA" id="ARBA00022670"/>
    </source>
</evidence>